<protein>
    <submittedName>
        <fullName evidence="2">Uncharacterized protein</fullName>
    </submittedName>
</protein>
<feature type="compositionally biased region" description="Polar residues" evidence="1">
    <location>
        <begin position="53"/>
        <end position="64"/>
    </location>
</feature>
<feature type="non-terminal residue" evidence="2">
    <location>
        <position position="1"/>
    </location>
</feature>
<dbReference type="AlphaFoldDB" id="A0A1E1WMF6"/>
<evidence type="ECO:0000256" key="1">
    <source>
        <dbReference type="SAM" id="MobiDB-lite"/>
    </source>
</evidence>
<feature type="non-terminal residue" evidence="2">
    <location>
        <position position="193"/>
    </location>
</feature>
<feature type="region of interest" description="Disordered" evidence="1">
    <location>
        <begin position="1"/>
        <end position="64"/>
    </location>
</feature>
<feature type="compositionally biased region" description="Polar residues" evidence="1">
    <location>
        <begin position="183"/>
        <end position="193"/>
    </location>
</feature>
<evidence type="ECO:0000313" key="2">
    <source>
        <dbReference type="EMBL" id="JAT88107.1"/>
    </source>
</evidence>
<feature type="compositionally biased region" description="Polar residues" evidence="1">
    <location>
        <begin position="81"/>
        <end position="93"/>
    </location>
</feature>
<proteinExistence type="predicted"/>
<feature type="compositionally biased region" description="Polar residues" evidence="1">
    <location>
        <begin position="1"/>
        <end position="28"/>
    </location>
</feature>
<feature type="region of interest" description="Disordered" evidence="1">
    <location>
        <begin position="81"/>
        <end position="193"/>
    </location>
</feature>
<sequence>RFNTTPTAHQPNSTCPATPMTQPSTNRRSPARRANTADCLSPPRLLTPHISPTRGTSPTASLDPTLSSSLATHFFSTRGFSSQLNSTSHSGNLRSIDPKNRSGPSSSPSNIKPARTPSPGRLSPIRSTSPTTVRMSPHRPSSPSDRLSTLRSSSPSFNMRPSIPNIRISPLRPSSPVDRLSPKRTSSPTFRIH</sequence>
<organism evidence="2">
    <name type="scientific">Pectinophora gossypiella</name>
    <name type="common">Cotton pink bollworm</name>
    <name type="synonym">Depressaria gossypiella</name>
    <dbReference type="NCBI Taxonomy" id="13191"/>
    <lineage>
        <taxon>Eukaryota</taxon>
        <taxon>Metazoa</taxon>
        <taxon>Ecdysozoa</taxon>
        <taxon>Arthropoda</taxon>
        <taxon>Hexapoda</taxon>
        <taxon>Insecta</taxon>
        <taxon>Pterygota</taxon>
        <taxon>Neoptera</taxon>
        <taxon>Endopterygota</taxon>
        <taxon>Lepidoptera</taxon>
        <taxon>Glossata</taxon>
        <taxon>Ditrysia</taxon>
        <taxon>Gelechioidea</taxon>
        <taxon>Gelechiidae</taxon>
        <taxon>Apatetrinae</taxon>
        <taxon>Pectinophora</taxon>
    </lineage>
</organism>
<name>A0A1E1WMF6_PECGO</name>
<gene>
    <name evidence="2" type="ORF">g.19662</name>
</gene>
<dbReference type="EMBL" id="GDQN01002947">
    <property type="protein sequence ID" value="JAT88107.1"/>
    <property type="molecule type" value="Transcribed_RNA"/>
</dbReference>
<dbReference type="OrthoDB" id="6777429at2759"/>
<reference evidence="2" key="1">
    <citation type="submission" date="2015-09" db="EMBL/GenBank/DDBJ databases">
        <title>De novo assembly of Pectinophora gossypiella (Pink Bollworm) gut transcriptome.</title>
        <authorList>
            <person name="Tassone E.E."/>
        </authorList>
    </citation>
    <scope>NUCLEOTIDE SEQUENCE</scope>
</reference>
<feature type="compositionally biased region" description="Polar residues" evidence="1">
    <location>
        <begin position="125"/>
        <end position="159"/>
    </location>
</feature>
<accession>A0A1E1WMF6</accession>